<evidence type="ECO:0000313" key="2">
    <source>
        <dbReference type="EMBL" id="GBF07229.1"/>
    </source>
</evidence>
<dbReference type="Gene3D" id="3.40.630.30">
    <property type="match status" value="1"/>
</dbReference>
<dbReference type="RefSeq" id="WP_103130561.1">
    <property type="nucleotide sequence ID" value="NZ_BFAG01000013.1"/>
</dbReference>
<accession>A0A2I9CYJ8</accession>
<keyword evidence="3" id="KW-1185">Reference proteome</keyword>
<proteinExistence type="predicted"/>
<reference evidence="3" key="1">
    <citation type="submission" date="2018-01" db="EMBL/GenBank/DDBJ databases">
        <title>Draft Genome Sequence of the Radioresistant Bacterium Deinococcus aerius TR0125, Isolated from the Higher Atmosphere above Japan.</title>
        <authorList>
            <person name="Satoh K."/>
            <person name="Arai H."/>
            <person name="Sanzen T."/>
            <person name="Kawaguchi Y."/>
            <person name="Hayashi H."/>
            <person name="Yokobori S."/>
            <person name="Yamagishi A."/>
            <person name="Oono Y."/>
            <person name="Narumi I."/>
        </authorList>
    </citation>
    <scope>NUCLEOTIDE SEQUENCE [LARGE SCALE GENOMIC DNA]</scope>
    <source>
        <strain evidence="3">TR0125</strain>
    </source>
</reference>
<dbReference type="EMBL" id="BFAG01000013">
    <property type="protein sequence ID" value="GBF07229.1"/>
    <property type="molecule type" value="Genomic_DNA"/>
</dbReference>
<evidence type="ECO:0000313" key="3">
    <source>
        <dbReference type="Proteomes" id="UP000236569"/>
    </source>
</evidence>
<dbReference type="InterPro" id="IPR016181">
    <property type="entry name" value="Acyl_CoA_acyltransferase"/>
</dbReference>
<comment type="caution">
    <text evidence="2">The sequence shown here is derived from an EMBL/GenBank/DDBJ whole genome shotgun (WGS) entry which is preliminary data.</text>
</comment>
<name>A0A2I9CYJ8_9DEIO</name>
<feature type="domain" description="N-acetyltransferase" evidence="1">
    <location>
        <begin position="114"/>
        <end position="249"/>
    </location>
</feature>
<dbReference type="Proteomes" id="UP000236569">
    <property type="component" value="Unassembled WGS sequence"/>
</dbReference>
<sequence length="249" mass="26146">MTEGPLPRLARAEAASHAPYGGRGAAARFGPLAAVHAGPDLPVNTAWHDGSPGLGEAHLREFEVFCAEHGQRPTLHVLSHAAPPLLPLLSARGYTLGHVLHVYVHDLGTLPPPPALEVREEADAEVWADLSARGFGPGSEAIMHWVANAPGVRRLVAWVDGRPAGTAALSIREGVAALYGTSTLPEFRGRGAQTALLAARLHLATRLGADLASVFVTPGSGSERNVRRAGFAVSGARLTFVREGKSEQM</sequence>
<organism evidence="2 3">
    <name type="scientific">Deinococcus aerius</name>
    <dbReference type="NCBI Taxonomy" id="200253"/>
    <lineage>
        <taxon>Bacteria</taxon>
        <taxon>Thermotogati</taxon>
        <taxon>Deinococcota</taxon>
        <taxon>Deinococci</taxon>
        <taxon>Deinococcales</taxon>
        <taxon>Deinococcaceae</taxon>
        <taxon>Deinococcus</taxon>
    </lineage>
</organism>
<dbReference type="AlphaFoldDB" id="A0A2I9CYJ8"/>
<evidence type="ECO:0000259" key="1">
    <source>
        <dbReference type="PROSITE" id="PS51186"/>
    </source>
</evidence>
<gene>
    <name evidence="2" type="ORF">DAERI_130059</name>
</gene>
<protein>
    <recommendedName>
        <fullName evidence="1">N-acetyltransferase domain-containing protein</fullName>
    </recommendedName>
</protein>
<dbReference type="GO" id="GO:0016747">
    <property type="term" value="F:acyltransferase activity, transferring groups other than amino-acyl groups"/>
    <property type="evidence" value="ECO:0007669"/>
    <property type="project" value="InterPro"/>
</dbReference>
<dbReference type="PROSITE" id="PS51186">
    <property type="entry name" value="GNAT"/>
    <property type="match status" value="1"/>
</dbReference>
<dbReference type="InterPro" id="IPR000182">
    <property type="entry name" value="GNAT_dom"/>
</dbReference>
<dbReference type="OrthoDB" id="2350893at2"/>
<dbReference type="Pfam" id="PF00583">
    <property type="entry name" value="Acetyltransf_1"/>
    <property type="match status" value="1"/>
</dbReference>
<dbReference type="SUPFAM" id="SSF55729">
    <property type="entry name" value="Acyl-CoA N-acyltransferases (Nat)"/>
    <property type="match status" value="1"/>
</dbReference>